<evidence type="ECO:0000313" key="2">
    <source>
        <dbReference type="Proteomes" id="UP000297706"/>
    </source>
</evidence>
<dbReference type="RefSeq" id="WP_135277585.1">
    <property type="nucleotide sequence ID" value="NZ_PQVH01000008.1"/>
</dbReference>
<dbReference type="OrthoDB" id="9778801at2"/>
<dbReference type="Pfam" id="PF07103">
    <property type="entry name" value="DUF1365"/>
    <property type="match status" value="1"/>
</dbReference>
<reference evidence="1 2" key="1">
    <citation type="submission" date="2018-02" db="EMBL/GenBank/DDBJ databases">
        <title>A novel lanthanide dependent methylotroph, Methylotenera sp. La3113.</title>
        <authorList>
            <person name="Lv H."/>
            <person name="Tani A."/>
        </authorList>
    </citation>
    <scope>NUCLEOTIDE SEQUENCE [LARGE SCALE GENOMIC DNA]</scope>
    <source>
        <strain evidence="1 2">La3113</strain>
    </source>
</reference>
<proteinExistence type="predicted"/>
<accession>A0A4Y9VTM9</accession>
<dbReference type="AlphaFoldDB" id="A0A4Y9VTM9"/>
<dbReference type="PANTHER" id="PTHR33973">
    <property type="entry name" value="OS07G0153300 PROTEIN"/>
    <property type="match status" value="1"/>
</dbReference>
<organism evidence="1 2">
    <name type="scientific">Methylotenera oryzisoli</name>
    <dbReference type="NCBI Taxonomy" id="2080758"/>
    <lineage>
        <taxon>Bacteria</taxon>
        <taxon>Pseudomonadati</taxon>
        <taxon>Pseudomonadota</taxon>
        <taxon>Betaproteobacteria</taxon>
        <taxon>Nitrosomonadales</taxon>
        <taxon>Methylophilaceae</taxon>
        <taxon>Methylotenera</taxon>
    </lineage>
</organism>
<keyword evidence="2" id="KW-1185">Reference proteome</keyword>
<name>A0A4Y9VTM9_9PROT</name>
<protein>
    <submittedName>
        <fullName evidence="1">DUF1365 domain-containing protein</fullName>
    </submittedName>
</protein>
<dbReference type="InterPro" id="IPR010775">
    <property type="entry name" value="DUF1365"/>
</dbReference>
<gene>
    <name evidence="1" type="ORF">C3Y98_07080</name>
</gene>
<sequence>MHQNKLSNSAIYRGWVSHQRIEPKPHQFRYQVFMMFLNLDELPTLFHSNLLWSYASSNIAWFRRADYFGDCKKPLKDEVSQLIERSTGQKPRGPICMLTNMRYFGYCFNPVTFYYCFEEDGNTLQAMVSHITNTPWSETFAYVHDFSKNPSVKLNDNATSAVFRFSKQFHVSPFMPMSIDYEWAFKLGEQSLHTHMKNMQDSREVFNATLSLKRSEINNASLYAALLKYPFMTFKVLLAIYWNALKLWLKKVPFYSHPTPTTKP</sequence>
<comment type="caution">
    <text evidence="1">The sequence shown here is derived from an EMBL/GenBank/DDBJ whole genome shotgun (WGS) entry which is preliminary data.</text>
</comment>
<dbReference type="Proteomes" id="UP000297706">
    <property type="component" value="Unassembled WGS sequence"/>
</dbReference>
<dbReference type="EMBL" id="PQVH01000008">
    <property type="protein sequence ID" value="TFW71839.1"/>
    <property type="molecule type" value="Genomic_DNA"/>
</dbReference>
<evidence type="ECO:0000313" key="1">
    <source>
        <dbReference type="EMBL" id="TFW71839.1"/>
    </source>
</evidence>
<dbReference type="PANTHER" id="PTHR33973:SF4">
    <property type="entry name" value="OS07G0153300 PROTEIN"/>
    <property type="match status" value="1"/>
</dbReference>